<dbReference type="InterPro" id="IPR041685">
    <property type="entry name" value="AAA_GajA/Old/RecF-like"/>
</dbReference>
<dbReference type="OrthoDB" id="9792800at2"/>
<accession>A0A437U896</accession>
<protein>
    <submittedName>
        <fullName evidence="3">DUF2813 domain-containing protein</fullName>
    </submittedName>
</protein>
<sequence>MYLSELKLWNFRKYGSDGSFNLDKPDLIVPFNKGLNVLIGENDSGKTAIIDAIKLVLKTHAYEWIKVEESDFYQDSDKLRIEIEFKDIKPNEAKNFIEWLGWEGIGEEAKPILRLIYQVEIKQDRIQVTDVKAGMDETGYPLNAEAREYLKTTYLKALRDADNDLTAKKNSRLSQILKEHEFFKKKTKIEEHQFELEFKKLNKKIETWFKTDGNEKLKKIIDDFLVSFTDKSKTSNISLGESDIKSILEKISLGVLNQQNLGLGTMNRLYMAAELLHLKKENWNGLKLCMIEELEAHLHPQAQMKIIEALQKETEVQFILSTHSPNLASKVKLHNLILCNSNKAFPLGEEPNQENEKSKIDKYTKLSKDDYTFLERFLDVTKANLFFAKGIILVEGWSEEILLPILAKRLGYDLTEKEISIVNVGSTAYLRFAKIFLRQNQEEILDIPIAIITDLDNRPEKKDDSFCEVKKEKKETTLKKYEEDFKDTNVLLSYTTDWTLEWCLYKSNILNKLFKESVTNVHCLTDEFKEGKFEEGKFISKLRKDKGHSSIDKVAVASILAKKIEEDTLITKEGIEKDKYLKYLVDAIKHACNEN</sequence>
<dbReference type="InterPro" id="IPR051396">
    <property type="entry name" value="Bact_Antivir_Def_Nuclease"/>
</dbReference>
<dbReference type="InterPro" id="IPR027417">
    <property type="entry name" value="P-loop_NTPase"/>
</dbReference>
<dbReference type="Proteomes" id="UP000288951">
    <property type="component" value="Unassembled WGS sequence"/>
</dbReference>
<dbReference type="PANTHER" id="PTHR43581">
    <property type="entry name" value="ATP/GTP PHOSPHATASE"/>
    <property type="match status" value="1"/>
</dbReference>
<dbReference type="InterPro" id="IPR034139">
    <property type="entry name" value="TOPRIM_OLD"/>
</dbReference>
<keyword evidence="4" id="KW-1185">Reference proteome</keyword>
<dbReference type="EMBL" id="RQSM01000004">
    <property type="protein sequence ID" value="RVU89834.1"/>
    <property type="molecule type" value="Genomic_DNA"/>
</dbReference>
<evidence type="ECO:0000313" key="4">
    <source>
        <dbReference type="Proteomes" id="UP000288951"/>
    </source>
</evidence>
<dbReference type="Pfam" id="PF20469">
    <property type="entry name" value="OLD-like_TOPRIM"/>
    <property type="match status" value="1"/>
</dbReference>
<organism evidence="3 4">
    <name type="scientific">Flavobacterium columnare</name>
    <dbReference type="NCBI Taxonomy" id="996"/>
    <lineage>
        <taxon>Bacteria</taxon>
        <taxon>Pseudomonadati</taxon>
        <taxon>Bacteroidota</taxon>
        <taxon>Flavobacteriia</taxon>
        <taxon>Flavobacteriales</taxon>
        <taxon>Flavobacteriaceae</taxon>
        <taxon>Flavobacterium</taxon>
    </lineage>
</organism>
<dbReference type="PANTHER" id="PTHR43581:SF4">
    <property type="entry name" value="ATP_GTP PHOSPHATASE"/>
    <property type="match status" value="1"/>
</dbReference>
<gene>
    <name evidence="3" type="ORF">EH230_13790</name>
</gene>
<evidence type="ECO:0000313" key="3">
    <source>
        <dbReference type="EMBL" id="RVU89834.1"/>
    </source>
</evidence>
<proteinExistence type="predicted"/>
<dbReference type="Pfam" id="PF13175">
    <property type="entry name" value="AAA_15"/>
    <property type="match status" value="1"/>
</dbReference>
<dbReference type="SUPFAM" id="SSF52540">
    <property type="entry name" value="P-loop containing nucleoside triphosphate hydrolases"/>
    <property type="match status" value="1"/>
</dbReference>
<feature type="domain" description="Endonuclease GajA/Old nuclease/RecF-like AAA" evidence="1">
    <location>
        <begin position="1"/>
        <end position="328"/>
    </location>
</feature>
<comment type="caution">
    <text evidence="3">The sequence shown here is derived from an EMBL/GenBank/DDBJ whole genome shotgun (WGS) entry which is preliminary data.</text>
</comment>
<evidence type="ECO:0000259" key="2">
    <source>
        <dbReference type="Pfam" id="PF20469"/>
    </source>
</evidence>
<dbReference type="AlphaFoldDB" id="A0A437U896"/>
<dbReference type="Gene3D" id="3.40.50.300">
    <property type="entry name" value="P-loop containing nucleotide triphosphate hydrolases"/>
    <property type="match status" value="1"/>
</dbReference>
<dbReference type="CDD" id="cd01026">
    <property type="entry name" value="TOPRIM_OLD"/>
    <property type="match status" value="1"/>
</dbReference>
<reference evidence="3" key="1">
    <citation type="submission" date="2018-12" db="EMBL/GenBank/DDBJ databases">
        <title>Draft genome sequence of Flaovobacterium columnare ARS1 isolated from channel catfish in Alabama.</title>
        <authorList>
            <person name="Cai W."/>
            <person name="Arias C."/>
        </authorList>
    </citation>
    <scope>NUCLEOTIDE SEQUENCE [LARGE SCALE GENOMIC DNA]</scope>
    <source>
        <strain evidence="3">ARS1</strain>
    </source>
</reference>
<name>A0A437U896_9FLAO</name>
<evidence type="ECO:0000259" key="1">
    <source>
        <dbReference type="Pfam" id="PF13175"/>
    </source>
</evidence>
<dbReference type="RefSeq" id="WP_127823847.1">
    <property type="nucleotide sequence ID" value="NZ_RQSM01000004.1"/>
</dbReference>
<feature type="domain" description="OLD protein-like TOPRIM" evidence="2">
    <location>
        <begin position="386"/>
        <end position="456"/>
    </location>
</feature>